<sequence length="962" mass="97259">MTTRHEPGRHESGRHEPGRHVASRHDPGGASPGLGARALAWRGLLAGRAPAVVLAVLAAVTAAYLVVTPRVESVAVDEAVGDAVAAAPAEAREIGLRAVPASLLDVPVPSTTPGPGPQPPFERVDATFRDVVGPEVQRLLGTPSWAAQSDSATIAHPDGTPLNQDGSLAVVRVQSGLSSHVRWAAGGAPTAPTTTRSLAPVARGHVTAVVPVALAESTARAWHVEVGDALTLVPQGRLTPLALVVSGTFVATDPSDGFWKAEPRMTGLAAIEASQGGVIKEGAVVADAASYGAVSDGLSRPDPSTGQQAGESPVLTSTWRYPLEAGRLVAADVPRLRRVLVRLDTDTRLSSATSTPLDVTTGLASVLDGYEASVASVRVMTSFATAGLTALAALVLALTAVVAVARRRAEVRLVRARGASLVQLLGQVVGGTALPALPLALLAVVPVVLLVRGSQGSGTWVQVALVAVVPALAAAVAVLVRVRSLEHDDSGKEAVRRARLVRTARRVVAELAVLAVAAAAVGTVRARGGEIAAGRTDWYAALTPVLVAVAAALVVLRVLPVPVRAAARVASRRRGLVAFLGLARAARTGATAALPVLAVVVGAAVLALFAALTVTIGDQREVSAFRAVGAEVRVDAVRVDADDAEALASRPGVESVVRAYVAPGATLVSGRRATPVVVVGADPAEYARLLGGTPLRMDTAVPASTGDGLTLLVGPGTVTGDDLELALRGSRVPVDRVVVDPALVRLGAGREVPAVLAPLDRLTELVPSVQPNTALVAADTSAAEALRTLRDPAAATPSGRVTGVDTVAAAERRVSGRALPSLVAGTYLAGALLAGVLTLLAVVLLLVATRPERAALVIRLRTMGLPHGGERALAWTEVLPVVALAGLAGAVVGAVAPSLVAAAVDLAPFTGGAPRPPLPVVPPAAVGAGALVIVLGALALVLDAAAARRGRLADHLRTGDTA</sequence>
<keyword evidence="2" id="KW-0812">Transmembrane</keyword>
<feature type="transmembrane region" description="Helical" evidence="2">
    <location>
        <begin position="460"/>
        <end position="482"/>
    </location>
</feature>
<feature type="region of interest" description="Disordered" evidence="1">
    <location>
        <begin position="1"/>
        <end position="30"/>
    </location>
</feature>
<feature type="transmembrane region" description="Helical" evidence="2">
    <location>
        <begin position="881"/>
        <end position="904"/>
    </location>
</feature>
<evidence type="ECO:0008006" key="5">
    <source>
        <dbReference type="Google" id="ProtNLM"/>
    </source>
</evidence>
<feature type="transmembrane region" description="Helical" evidence="2">
    <location>
        <begin position="538"/>
        <end position="559"/>
    </location>
</feature>
<evidence type="ECO:0000256" key="1">
    <source>
        <dbReference type="SAM" id="MobiDB-lite"/>
    </source>
</evidence>
<feature type="transmembrane region" description="Helical" evidence="2">
    <location>
        <begin position="592"/>
        <end position="616"/>
    </location>
</feature>
<feature type="transmembrane region" description="Helical" evidence="2">
    <location>
        <begin position="924"/>
        <end position="947"/>
    </location>
</feature>
<evidence type="ECO:0000313" key="4">
    <source>
        <dbReference type="Proteomes" id="UP001430172"/>
    </source>
</evidence>
<dbReference type="Proteomes" id="UP001430172">
    <property type="component" value="Unassembled WGS sequence"/>
</dbReference>
<dbReference type="EMBL" id="JAFDVD010000003">
    <property type="protein sequence ID" value="MBM6399094.1"/>
    <property type="molecule type" value="Genomic_DNA"/>
</dbReference>
<dbReference type="RefSeq" id="WP_204129572.1">
    <property type="nucleotide sequence ID" value="NZ_JAFDVD010000003.1"/>
</dbReference>
<protein>
    <recommendedName>
        <fullName evidence="5">ABC transport system permease protein</fullName>
    </recommendedName>
</protein>
<keyword evidence="2" id="KW-1133">Transmembrane helix</keyword>
<keyword evidence="4" id="KW-1185">Reference proteome</keyword>
<accession>A0ABS2CGV2</accession>
<name>A0ABS2CGV2_9MICO</name>
<proteinExistence type="predicted"/>
<evidence type="ECO:0000256" key="2">
    <source>
        <dbReference type="SAM" id="Phobius"/>
    </source>
</evidence>
<organism evidence="3 4">
    <name type="scientific">Phycicoccus sonneratiae</name>
    <dbReference type="NCBI Taxonomy" id="2807628"/>
    <lineage>
        <taxon>Bacteria</taxon>
        <taxon>Bacillati</taxon>
        <taxon>Actinomycetota</taxon>
        <taxon>Actinomycetes</taxon>
        <taxon>Micrococcales</taxon>
        <taxon>Intrasporangiaceae</taxon>
        <taxon>Phycicoccus</taxon>
    </lineage>
</organism>
<evidence type="ECO:0000313" key="3">
    <source>
        <dbReference type="EMBL" id="MBM6399094.1"/>
    </source>
</evidence>
<feature type="transmembrane region" description="Helical" evidence="2">
    <location>
        <begin position="507"/>
        <end position="526"/>
    </location>
</feature>
<feature type="transmembrane region" description="Helical" evidence="2">
    <location>
        <begin position="383"/>
        <end position="404"/>
    </location>
</feature>
<gene>
    <name evidence="3" type="ORF">JQN70_01685</name>
</gene>
<reference evidence="3" key="1">
    <citation type="submission" date="2021-02" db="EMBL/GenBank/DDBJ databases">
        <title>Phycicoccus sp. MQZ13P-5T, whole genome shotgun sequence.</title>
        <authorList>
            <person name="Tuo L."/>
        </authorList>
    </citation>
    <scope>NUCLEOTIDE SEQUENCE</scope>
    <source>
        <strain evidence="3">MQZ13P-5</strain>
    </source>
</reference>
<keyword evidence="2" id="KW-0472">Membrane</keyword>
<comment type="caution">
    <text evidence="3">The sequence shown here is derived from an EMBL/GenBank/DDBJ whole genome shotgun (WGS) entry which is preliminary data.</text>
</comment>
<feature type="compositionally biased region" description="Basic and acidic residues" evidence="1">
    <location>
        <begin position="1"/>
        <end position="27"/>
    </location>
</feature>
<feature type="transmembrane region" description="Helical" evidence="2">
    <location>
        <begin position="827"/>
        <end position="849"/>
    </location>
</feature>
<feature type="transmembrane region" description="Helical" evidence="2">
    <location>
        <begin position="45"/>
        <end position="67"/>
    </location>
</feature>
<feature type="transmembrane region" description="Helical" evidence="2">
    <location>
        <begin position="424"/>
        <end position="448"/>
    </location>
</feature>